<dbReference type="GO" id="GO:0005789">
    <property type="term" value="C:endoplasmic reticulum membrane"/>
    <property type="evidence" value="ECO:0007669"/>
    <property type="project" value="UniProtKB-SubCell"/>
</dbReference>
<feature type="transmembrane region" description="Helical" evidence="9">
    <location>
        <begin position="409"/>
        <end position="428"/>
    </location>
</feature>
<feature type="compositionally biased region" description="Polar residues" evidence="8">
    <location>
        <begin position="94"/>
        <end position="107"/>
    </location>
</feature>
<feature type="compositionally biased region" description="Polar residues" evidence="8">
    <location>
        <begin position="119"/>
        <end position="129"/>
    </location>
</feature>
<evidence type="ECO:0000256" key="3">
    <source>
        <dbReference type="ARBA" id="ARBA00010425"/>
    </source>
</evidence>
<gene>
    <name evidence="11" type="ORF">GX50_07252</name>
</gene>
<evidence type="ECO:0000256" key="2">
    <source>
        <dbReference type="ARBA" id="ARBA00004477"/>
    </source>
</evidence>
<feature type="transmembrane region" description="Helical" evidence="9">
    <location>
        <begin position="339"/>
        <end position="357"/>
    </location>
</feature>
<evidence type="ECO:0000256" key="6">
    <source>
        <dbReference type="ARBA" id="ARBA00022989"/>
    </source>
</evidence>
<comment type="similarity">
    <text evidence="3">Belongs to the TPT transporter family. SLC35D subfamily.</text>
</comment>
<dbReference type="InterPro" id="IPR050186">
    <property type="entry name" value="TPT_transporter"/>
</dbReference>
<feature type="region of interest" description="Disordered" evidence="8">
    <location>
        <begin position="554"/>
        <end position="655"/>
    </location>
</feature>
<dbReference type="STRING" id="73230.A0A2B7Z8T8"/>
<organism evidence="11 12">
    <name type="scientific">[Emmonsia] crescens</name>
    <dbReference type="NCBI Taxonomy" id="73230"/>
    <lineage>
        <taxon>Eukaryota</taxon>
        <taxon>Fungi</taxon>
        <taxon>Dikarya</taxon>
        <taxon>Ascomycota</taxon>
        <taxon>Pezizomycotina</taxon>
        <taxon>Eurotiomycetes</taxon>
        <taxon>Eurotiomycetidae</taxon>
        <taxon>Onygenales</taxon>
        <taxon>Ajellomycetaceae</taxon>
        <taxon>Emergomyces</taxon>
    </lineage>
</organism>
<feature type="transmembrane region" description="Helical" evidence="9">
    <location>
        <begin position="363"/>
        <end position="382"/>
    </location>
</feature>
<feature type="domain" description="Sugar phosphate transporter" evidence="10">
    <location>
        <begin position="209"/>
        <end position="528"/>
    </location>
</feature>
<name>A0A2B7Z8T8_9EURO</name>
<protein>
    <submittedName>
        <fullName evidence="11">Solute carrier family 35, member E1</fullName>
    </submittedName>
</protein>
<dbReference type="InterPro" id="IPR004853">
    <property type="entry name" value="Sugar_P_trans_dom"/>
</dbReference>
<sequence length="655" mass="71022">MTAAVQLISSICIYPKVQGSKLPGLVGTRTSTTTTTTTKYNHLSYNLLQPPTTSTTNQHTVFPLLDPRLSMSTTTLVGTGLHSSVLSANWQPKMAPSTTTTASQNSPLDKFPLFDDETSASSSPATTDQNILNSNPPNNTPLSAQSLRYSQPARWPPRKQAALPPIGPKQRPRKSISEAIGGFRNRGTSVSVNAQELAEALKAPVSYRLIGLCLVWYMTSALTNTSSKSILTTLPKPITLTIVQFAFVSIWCSVLTTLASLFPSLRRAIPALKNGLRKPSVDVIKTVLPLAVFQLLGHILSSMATSQIPVSMVHTIKGLSPLFTVLAYRCVFRIKYARATYLSLVPLTAGVMLACSSGFSTNFFGILCAFCAALVFVSQNIFSKKLFNEAFRAETEGLLDARKLDKLNLLYYCSGLAFLLTLPIWFVSEGYNLTRDFLHDGSIDLSNKSGTLDHGPLTLEFIFNGISHFAQNILAFIILSMISPVSYSVASLIKRVFVIVVAIVWFGSSTTSVQALGIALTFLGLYLYDRTSHEDAADRRANADRFYHTNKKPLLPLNTGTGTGMATATASGGSGSATTPSKPWDSNGYAFPPLSKAPKEYVKSPVHHGSKKEKEDTSPTRHGHARKTSAIWLPPGTKQESTWQEGDSRAAPSKN</sequence>
<evidence type="ECO:0000256" key="7">
    <source>
        <dbReference type="ARBA" id="ARBA00023136"/>
    </source>
</evidence>
<feature type="transmembrane region" description="Helical" evidence="9">
    <location>
        <begin position="283"/>
        <end position="300"/>
    </location>
</feature>
<evidence type="ECO:0000256" key="5">
    <source>
        <dbReference type="ARBA" id="ARBA00022692"/>
    </source>
</evidence>
<feature type="transmembrane region" description="Helical" evidence="9">
    <location>
        <begin position="242"/>
        <end position="262"/>
    </location>
</feature>
<comment type="function">
    <text evidence="1">Involved in the import of GDP-mannose from the cytoplasm into the Golgi lumen.</text>
</comment>
<keyword evidence="12" id="KW-1185">Reference proteome</keyword>
<feature type="compositionally biased region" description="Low complexity" evidence="8">
    <location>
        <begin position="130"/>
        <end position="143"/>
    </location>
</feature>
<reference evidence="11 12" key="1">
    <citation type="submission" date="2017-10" db="EMBL/GenBank/DDBJ databases">
        <title>Comparative genomics in systemic dimorphic fungi from Ajellomycetaceae.</title>
        <authorList>
            <person name="Munoz J.F."/>
            <person name="Mcewen J.G."/>
            <person name="Clay O.K."/>
            <person name="Cuomo C.A."/>
        </authorList>
    </citation>
    <scope>NUCLEOTIDE SEQUENCE [LARGE SCALE GENOMIC DNA]</scope>
    <source>
        <strain evidence="11 12">UAMH4076</strain>
    </source>
</reference>
<evidence type="ECO:0000313" key="11">
    <source>
        <dbReference type="EMBL" id="PGH30005.1"/>
    </source>
</evidence>
<accession>A0A2B7Z8T8</accession>
<evidence type="ECO:0000259" key="10">
    <source>
        <dbReference type="Pfam" id="PF03151"/>
    </source>
</evidence>
<proteinExistence type="inferred from homology"/>
<evidence type="ECO:0000256" key="8">
    <source>
        <dbReference type="SAM" id="MobiDB-lite"/>
    </source>
</evidence>
<feature type="transmembrane region" description="Helical" evidence="9">
    <location>
        <begin position="496"/>
        <end position="528"/>
    </location>
</feature>
<dbReference type="PANTHER" id="PTHR11132">
    <property type="entry name" value="SOLUTE CARRIER FAMILY 35"/>
    <property type="match status" value="1"/>
</dbReference>
<feature type="transmembrane region" description="Helical" evidence="9">
    <location>
        <begin position="312"/>
        <end position="332"/>
    </location>
</feature>
<keyword evidence="6 9" id="KW-1133">Transmembrane helix</keyword>
<keyword evidence="5 9" id="KW-0812">Transmembrane</keyword>
<feature type="region of interest" description="Disordered" evidence="8">
    <location>
        <begin position="94"/>
        <end position="173"/>
    </location>
</feature>
<dbReference type="Proteomes" id="UP000226031">
    <property type="component" value="Unassembled WGS sequence"/>
</dbReference>
<dbReference type="EMBL" id="PDND01000198">
    <property type="protein sequence ID" value="PGH30005.1"/>
    <property type="molecule type" value="Genomic_DNA"/>
</dbReference>
<evidence type="ECO:0000313" key="12">
    <source>
        <dbReference type="Proteomes" id="UP000226031"/>
    </source>
</evidence>
<comment type="subunit">
    <text evidence="4">Homooligomer.</text>
</comment>
<dbReference type="Pfam" id="PF03151">
    <property type="entry name" value="TPT"/>
    <property type="match status" value="1"/>
</dbReference>
<dbReference type="AlphaFoldDB" id="A0A2B7Z8T8"/>
<keyword evidence="7 9" id="KW-0472">Membrane</keyword>
<dbReference type="VEuPathDB" id="FungiDB:EMCG_04481"/>
<evidence type="ECO:0000256" key="1">
    <source>
        <dbReference type="ARBA" id="ARBA00003420"/>
    </source>
</evidence>
<feature type="transmembrane region" description="Helical" evidence="9">
    <location>
        <begin position="469"/>
        <end position="489"/>
    </location>
</feature>
<feature type="compositionally biased region" description="Low complexity" evidence="8">
    <location>
        <begin position="564"/>
        <end position="579"/>
    </location>
</feature>
<evidence type="ECO:0000256" key="9">
    <source>
        <dbReference type="SAM" id="Phobius"/>
    </source>
</evidence>
<comment type="subcellular location">
    <subcellularLocation>
        <location evidence="2">Endoplasmic reticulum membrane</location>
        <topology evidence="2">Multi-pass membrane protein</topology>
    </subcellularLocation>
</comment>
<evidence type="ECO:0000256" key="4">
    <source>
        <dbReference type="ARBA" id="ARBA00011182"/>
    </source>
</evidence>
<comment type="caution">
    <text evidence="11">The sequence shown here is derived from an EMBL/GenBank/DDBJ whole genome shotgun (WGS) entry which is preliminary data.</text>
</comment>